<keyword evidence="1" id="KW-1133">Transmembrane helix</keyword>
<dbReference type="PATRIC" id="fig|52133.18.peg.3043"/>
<reference evidence="2 3" key="1">
    <citation type="journal article" date="2016" name="Sci. Rep.">
        <title>Genomic and phenotypic characterization of the species Acinetobacter venetianus.</title>
        <authorList>
            <person name="Fondi M."/>
            <person name="Maida I."/>
            <person name="Perrin E."/>
            <person name="Orlandini V."/>
            <person name="La Torre L."/>
            <person name="Bosi E."/>
            <person name="Negroni A."/>
            <person name="Zanaroli G."/>
            <person name="Fava F."/>
            <person name="Decorosi F."/>
            <person name="Giovannetti L."/>
            <person name="Viti C."/>
            <person name="Vaneechoutte M."/>
            <person name="Dijkshoorn L."/>
            <person name="Fani R."/>
        </authorList>
    </citation>
    <scope>NUCLEOTIDE SEQUENCE [LARGE SCALE GENOMIC DNA]</scope>
    <source>
        <strain evidence="2 3">LUH5627</strain>
    </source>
</reference>
<gene>
    <name evidence="2" type="ORF">AVENLUH5627_02971</name>
</gene>
<evidence type="ECO:0000313" key="2">
    <source>
        <dbReference type="EMBL" id="KXZ64803.1"/>
    </source>
</evidence>
<protein>
    <submittedName>
        <fullName evidence="2">Uncharacterized protein</fullName>
    </submittedName>
</protein>
<keyword evidence="1" id="KW-0472">Membrane</keyword>
<comment type="caution">
    <text evidence="2">The sequence shown here is derived from an EMBL/GenBank/DDBJ whole genome shotgun (WGS) entry which is preliminary data.</text>
</comment>
<evidence type="ECO:0000256" key="1">
    <source>
        <dbReference type="SAM" id="Phobius"/>
    </source>
</evidence>
<sequence length="42" mass="4944">MTVFMLNNFPIGTVIAVMMLFFSLFKWEKDSTFKLPIELQKS</sequence>
<proteinExistence type="predicted"/>
<dbReference type="EMBL" id="JRUE01000224">
    <property type="protein sequence ID" value="KXZ64803.1"/>
    <property type="molecule type" value="Genomic_DNA"/>
</dbReference>
<keyword evidence="1" id="KW-0812">Transmembrane</keyword>
<evidence type="ECO:0000313" key="3">
    <source>
        <dbReference type="Proteomes" id="UP000075680"/>
    </source>
</evidence>
<feature type="transmembrane region" description="Helical" evidence="1">
    <location>
        <begin position="6"/>
        <end position="25"/>
    </location>
</feature>
<dbReference type="Proteomes" id="UP000075680">
    <property type="component" value="Unassembled WGS sequence"/>
</dbReference>
<name>A0A150HKP1_9GAMM</name>
<organism evidence="2 3">
    <name type="scientific">Acinetobacter venetianus</name>
    <dbReference type="NCBI Taxonomy" id="52133"/>
    <lineage>
        <taxon>Bacteria</taxon>
        <taxon>Pseudomonadati</taxon>
        <taxon>Pseudomonadota</taxon>
        <taxon>Gammaproteobacteria</taxon>
        <taxon>Moraxellales</taxon>
        <taxon>Moraxellaceae</taxon>
        <taxon>Acinetobacter</taxon>
    </lineage>
</organism>
<dbReference type="AlphaFoldDB" id="A0A150HKP1"/>
<accession>A0A150HKP1</accession>